<organism evidence="1 3">
    <name type="scientific">Rhizobium tibeticum</name>
    <dbReference type="NCBI Taxonomy" id="501024"/>
    <lineage>
        <taxon>Bacteria</taxon>
        <taxon>Pseudomonadati</taxon>
        <taxon>Pseudomonadota</taxon>
        <taxon>Alphaproteobacteria</taxon>
        <taxon>Hyphomicrobiales</taxon>
        <taxon>Rhizobiaceae</taxon>
        <taxon>Rhizobium/Agrobacterium group</taxon>
        <taxon>Rhizobium</taxon>
    </lineage>
</organism>
<dbReference type="EMBL" id="FNXB01000024">
    <property type="protein sequence ID" value="SEI07020.1"/>
    <property type="molecule type" value="Genomic_DNA"/>
</dbReference>
<dbReference type="Proteomes" id="UP000198939">
    <property type="component" value="Unassembled WGS sequence"/>
</dbReference>
<evidence type="ECO:0000313" key="4">
    <source>
        <dbReference type="Proteomes" id="UP000198939"/>
    </source>
</evidence>
<dbReference type="EMBL" id="FOCV01000021">
    <property type="protein sequence ID" value="SEO65241.1"/>
    <property type="molecule type" value="Genomic_DNA"/>
</dbReference>
<reference evidence="2 4" key="1">
    <citation type="submission" date="2016-10" db="EMBL/GenBank/DDBJ databases">
        <authorList>
            <person name="Varghese N."/>
            <person name="Submissions S."/>
        </authorList>
    </citation>
    <scope>NUCLEOTIDE SEQUENCE [LARGE SCALE GENOMIC DNA]</scope>
    <source>
        <strain evidence="2 4">CGMCC 1.7071</strain>
    </source>
</reference>
<sequence length="39" mass="4606">MRVPFDDKDFNICLLPAESGKHRMPAPPFHGQFWDMRFA</sequence>
<protein>
    <submittedName>
        <fullName evidence="1">Uncharacterized protein</fullName>
    </submittedName>
</protein>
<reference evidence="1" key="3">
    <citation type="submission" date="2016-10" db="EMBL/GenBank/DDBJ databases">
        <authorList>
            <person name="de Groot N.N."/>
        </authorList>
    </citation>
    <scope>NUCLEOTIDE SEQUENCE [LARGE SCALE GENOMIC DNA]</scope>
    <source>
        <strain evidence="1">CCBAU85039</strain>
    </source>
</reference>
<gene>
    <name evidence="1" type="ORF">RTCCBAU85039_4193</name>
    <name evidence="2" type="ORF">SAMN05216228_102191</name>
</gene>
<evidence type="ECO:0000313" key="3">
    <source>
        <dbReference type="Proteomes" id="UP000183063"/>
    </source>
</evidence>
<name>A0A1H8RFM0_9HYPH</name>
<dbReference type="STRING" id="501024.RTCCBAU85039_4193"/>
<evidence type="ECO:0000313" key="1">
    <source>
        <dbReference type="EMBL" id="SEI07020.1"/>
    </source>
</evidence>
<dbReference type="AlphaFoldDB" id="A0A1H8RFM0"/>
<proteinExistence type="predicted"/>
<accession>A0A1H8RFM0</accession>
<evidence type="ECO:0000313" key="2">
    <source>
        <dbReference type="EMBL" id="SEO65241.1"/>
    </source>
</evidence>
<keyword evidence="4" id="KW-1185">Reference proteome</keyword>
<reference evidence="3" key="2">
    <citation type="submission" date="2016-10" db="EMBL/GenBank/DDBJ databases">
        <authorList>
            <person name="Wibberg D."/>
        </authorList>
    </citation>
    <scope>NUCLEOTIDE SEQUENCE [LARGE SCALE GENOMIC DNA]</scope>
</reference>
<dbReference type="Proteomes" id="UP000183063">
    <property type="component" value="Unassembled WGS sequence"/>
</dbReference>